<comment type="caution">
    <text evidence="2">The sequence shown here is derived from an EMBL/GenBank/DDBJ whole genome shotgun (WGS) entry which is preliminary data.</text>
</comment>
<dbReference type="AlphaFoldDB" id="A0A1Q5PSH9"/>
<protein>
    <submittedName>
        <fullName evidence="2">Uncharacterized protein</fullName>
    </submittedName>
</protein>
<dbReference type="EMBL" id="MPDM01000001">
    <property type="protein sequence ID" value="OKL50538.1"/>
    <property type="molecule type" value="Genomic_DNA"/>
</dbReference>
<feature type="transmembrane region" description="Helical" evidence="1">
    <location>
        <begin position="25"/>
        <end position="43"/>
    </location>
</feature>
<gene>
    <name evidence="2" type="ORF">BM477_00785</name>
</gene>
<feature type="transmembrane region" description="Helical" evidence="1">
    <location>
        <begin position="49"/>
        <end position="67"/>
    </location>
</feature>
<evidence type="ECO:0000313" key="3">
    <source>
        <dbReference type="Proteomes" id="UP000186465"/>
    </source>
</evidence>
<sequence length="99" mass="11072">MEKGGQTADPNVSLGEMLKRTDKKIYAIFIAGIVVFLLGVLFSGFDMAYIGYPVSVIGFAMAFYGGFQFRRQWNAPEPGYIYGVYGITPDVREENNRND</sequence>
<keyword evidence="3" id="KW-1185">Reference proteome</keyword>
<evidence type="ECO:0000313" key="2">
    <source>
        <dbReference type="EMBL" id="OKL50538.1"/>
    </source>
</evidence>
<keyword evidence="1" id="KW-0812">Transmembrane</keyword>
<keyword evidence="1" id="KW-0472">Membrane</keyword>
<name>A0A1Q5PSH9_9ACTO</name>
<keyword evidence="1" id="KW-1133">Transmembrane helix</keyword>
<proteinExistence type="predicted"/>
<evidence type="ECO:0000256" key="1">
    <source>
        <dbReference type="SAM" id="Phobius"/>
    </source>
</evidence>
<reference evidence="3" key="1">
    <citation type="submission" date="2016-11" db="EMBL/GenBank/DDBJ databases">
        <title>Actinomyces gypaetusis sp. nov. isolated from Gypaetus barbatus in Qinghai Tibet Plateau China.</title>
        <authorList>
            <person name="Meng X."/>
        </authorList>
    </citation>
    <scope>NUCLEOTIDE SEQUENCE [LARGE SCALE GENOMIC DNA]</scope>
    <source>
        <strain evidence="3">DSM 15383</strain>
    </source>
</reference>
<dbReference type="RefSeq" id="WP_075360776.1">
    <property type="nucleotide sequence ID" value="NZ_MPDM01000001.1"/>
</dbReference>
<dbReference type="Proteomes" id="UP000186465">
    <property type="component" value="Unassembled WGS sequence"/>
</dbReference>
<accession>A0A1Q5PSH9</accession>
<organism evidence="2 3">
    <name type="scientific">Boudabousia marimammalium</name>
    <dbReference type="NCBI Taxonomy" id="156892"/>
    <lineage>
        <taxon>Bacteria</taxon>
        <taxon>Bacillati</taxon>
        <taxon>Actinomycetota</taxon>
        <taxon>Actinomycetes</taxon>
        <taxon>Actinomycetales</taxon>
        <taxon>Actinomycetaceae</taxon>
        <taxon>Boudabousia</taxon>
    </lineage>
</organism>